<dbReference type="SUPFAM" id="SSF110399">
    <property type="entry name" value="ThiG-like"/>
    <property type="match status" value="1"/>
</dbReference>
<dbReference type="PATRIC" id="fig|1122207.3.peg.2234"/>
<feature type="binding site" evidence="8">
    <location>
        <begin position="195"/>
        <end position="196"/>
    </location>
    <ligand>
        <name>1-deoxy-D-xylulose 5-phosphate</name>
        <dbReference type="ChEBI" id="CHEBI:57792"/>
    </ligand>
</feature>
<keyword evidence="5 8" id="KW-0784">Thiamine biosynthesis</keyword>
<reference evidence="10 11" key="1">
    <citation type="submission" date="2014-01" db="EMBL/GenBank/DDBJ databases">
        <title>Marinomonas ushuaiensis DSM 15871 Genome Sequencing.</title>
        <authorList>
            <person name="Lai Q."/>
            <person name="Shao Z.S."/>
        </authorList>
    </citation>
    <scope>NUCLEOTIDE SEQUENCE [LARGE SCALE GENOMIC DNA]</scope>
    <source>
        <strain evidence="10 11">DSM 15871</strain>
    </source>
</reference>
<dbReference type="Proteomes" id="UP000054058">
    <property type="component" value="Unassembled WGS sequence"/>
</dbReference>
<evidence type="ECO:0000313" key="11">
    <source>
        <dbReference type="Proteomes" id="UP000054058"/>
    </source>
</evidence>
<dbReference type="EMBL" id="JAMB01000009">
    <property type="protein sequence ID" value="ETX10305.1"/>
    <property type="molecule type" value="Genomic_DNA"/>
</dbReference>
<comment type="pathway">
    <text evidence="2 8">Cofactor biosynthesis; thiamine diphosphate biosynthesis.</text>
</comment>
<evidence type="ECO:0000256" key="8">
    <source>
        <dbReference type="HAMAP-Rule" id="MF_00443"/>
    </source>
</evidence>
<dbReference type="Gene3D" id="3.20.20.70">
    <property type="entry name" value="Aldolase class I"/>
    <property type="match status" value="1"/>
</dbReference>
<comment type="similarity">
    <text evidence="8">Belongs to the ThiG family.</text>
</comment>
<dbReference type="GO" id="GO:1990107">
    <property type="term" value="F:thiazole synthase activity"/>
    <property type="evidence" value="ECO:0007669"/>
    <property type="project" value="UniProtKB-EC"/>
</dbReference>
<keyword evidence="6 8" id="KW-0704">Schiff base</keyword>
<comment type="catalytic activity">
    <reaction evidence="7 8">
        <text>[ThiS sulfur-carrier protein]-C-terminal-Gly-aminoethanethioate + 2-iminoacetate + 1-deoxy-D-xylulose 5-phosphate = [ThiS sulfur-carrier protein]-C-terminal Gly-Gly + 2-[(2R,5Z)-2-carboxy-4-methylthiazol-5(2H)-ylidene]ethyl phosphate + 2 H2O + H(+)</text>
        <dbReference type="Rhea" id="RHEA:26297"/>
        <dbReference type="Rhea" id="RHEA-COMP:12909"/>
        <dbReference type="Rhea" id="RHEA-COMP:19908"/>
        <dbReference type="ChEBI" id="CHEBI:15377"/>
        <dbReference type="ChEBI" id="CHEBI:15378"/>
        <dbReference type="ChEBI" id="CHEBI:57792"/>
        <dbReference type="ChEBI" id="CHEBI:62899"/>
        <dbReference type="ChEBI" id="CHEBI:77846"/>
        <dbReference type="ChEBI" id="CHEBI:90778"/>
        <dbReference type="ChEBI" id="CHEBI:232372"/>
        <dbReference type="EC" id="2.8.1.10"/>
    </reaction>
</comment>
<evidence type="ECO:0000256" key="2">
    <source>
        <dbReference type="ARBA" id="ARBA00004948"/>
    </source>
</evidence>
<evidence type="ECO:0000256" key="7">
    <source>
        <dbReference type="ARBA" id="ARBA00049897"/>
    </source>
</evidence>
<dbReference type="STRING" id="1122207.MUS1_15420"/>
<dbReference type="InterPro" id="IPR008867">
    <property type="entry name" value="ThiG"/>
</dbReference>
<dbReference type="PANTHER" id="PTHR34266">
    <property type="entry name" value="THIAZOLE SYNTHASE"/>
    <property type="match status" value="1"/>
</dbReference>
<keyword evidence="11" id="KW-1185">Reference proteome</keyword>
<evidence type="ECO:0000256" key="5">
    <source>
        <dbReference type="ARBA" id="ARBA00022977"/>
    </source>
</evidence>
<evidence type="ECO:0000313" key="10">
    <source>
        <dbReference type="EMBL" id="ETX10305.1"/>
    </source>
</evidence>
<gene>
    <name evidence="8" type="primary">thiG</name>
    <name evidence="10" type="ORF">MUS1_15420</name>
</gene>
<dbReference type="PANTHER" id="PTHR34266:SF2">
    <property type="entry name" value="THIAZOLE SYNTHASE"/>
    <property type="match status" value="1"/>
</dbReference>
<dbReference type="GO" id="GO:0009229">
    <property type="term" value="P:thiamine diphosphate biosynthetic process"/>
    <property type="evidence" value="ECO:0007669"/>
    <property type="project" value="UniProtKB-UniRule"/>
</dbReference>
<evidence type="ECO:0000256" key="1">
    <source>
        <dbReference type="ARBA" id="ARBA00002834"/>
    </source>
</evidence>
<dbReference type="UniPathway" id="UPA00060"/>
<keyword evidence="4 8" id="KW-0808">Transferase</keyword>
<dbReference type="Pfam" id="PF05690">
    <property type="entry name" value="ThiG"/>
    <property type="match status" value="1"/>
</dbReference>
<name>X7E353_9GAMM</name>
<dbReference type="GO" id="GO:0005737">
    <property type="term" value="C:cytoplasm"/>
    <property type="evidence" value="ECO:0007669"/>
    <property type="project" value="UniProtKB-SubCell"/>
</dbReference>
<accession>X7E353</accession>
<feature type="binding site" evidence="8">
    <location>
        <begin position="217"/>
        <end position="218"/>
    </location>
    <ligand>
        <name>1-deoxy-D-xylulose 5-phosphate</name>
        <dbReference type="ChEBI" id="CHEBI:57792"/>
    </ligand>
</feature>
<evidence type="ECO:0000259" key="9">
    <source>
        <dbReference type="Pfam" id="PF05690"/>
    </source>
</evidence>
<evidence type="ECO:0000256" key="3">
    <source>
        <dbReference type="ARBA" id="ARBA00011960"/>
    </source>
</evidence>
<comment type="subcellular location">
    <subcellularLocation>
        <location evidence="8">Cytoplasm</location>
    </subcellularLocation>
</comment>
<dbReference type="HAMAP" id="MF_00443">
    <property type="entry name" value="ThiG"/>
    <property type="match status" value="1"/>
</dbReference>
<proteinExistence type="inferred from homology"/>
<dbReference type="InterPro" id="IPR033983">
    <property type="entry name" value="Thiazole_synthase_ThiG"/>
</dbReference>
<sequence length="268" mass="28678">MMKNSFNDSSAKRDFYGVQLETPFMLGTAQYPSPAILAKAFEQSKASVATVSLRREASGDKAGQDFWRLIQQLNVHVLPNTAGCHTVKEAVTTAHMAREVFGTSWIKLEVIGEEDTLQPDVFGLVEAARILSEDGFQVFPYTTEDLVVADRLVNAGCRVLMPWGAPIGSGMGLNNIFGLRALRAHFPDIPLVVDAGLGLPSQAAQAMELGMDAVLLNTAVSKAGDPAMMAEAFANAIRAGQLAVKADPMVPRDMASPSTPILGKAFLD</sequence>
<dbReference type="AlphaFoldDB" id="X7E353"/>
<dbReference type="EC" id="2.8.1.10" evidence="3 8"/>
<comment type="subunit">
    <text evidence="8">Homotetramer. Forms heterodimers with either ThiH or ThiS.</text>
</comment>
<protein>
    <recommendedName>
        <fullName evidence="3 8">Thiazole synthase</fullName>
        <ecNumber evidence="3 8">2.8.1.10</ecNumber>
    </recommendedName>
</protein>
<feature type="binding site" evidence="8">
    <location>
        <position position="168"/>
    </location>
    <ligand>
        <name>1-deoxy-D-xylulose 5-phosphate</name>
        <dbReference type="ChEBI" id="CHEBI:57792"/>
    </ligand>
</feature>
<dbReference type="InterPro" id="IPR013785">
    <property type="entry name" value="Aldolase_TIM"/>
</dbReference>
<organism evidence="10 11">
    <name type="scientific">Marinomonas ushuaiensis DSM 15871</name>
    <dbReference type="NCBI Taxonomy" id="1122207"/>
    <lineage>
        <taxon>Bacteria</taxon>
        <taxon>Pseudomonadati</taxon>
        <taxon>Pseudomonadota</taxon>
        <taxon>Gammaproteobacteria</taxon>
        <taxon>Oceanospirillales</taxon>
        <taxon>Oceanospirillaceae</taxon>
        <taxon>Marinomonas</taxon>
    </lineage>
</organism>
<dbReference type="RefSeq" id="WP_342665493.1">
    <property type="nucleotide sequence ID" value="NZ_JAMB01000009.1"/>
</dbReference>
<evidence type="ECO:0000256" key="6">
    <source>
        <dbReference type="ARBA" id="ARBA00023270"/>
    </source>
</evidence>
<dbReference type="eggNOG" id="COG2022">
    <property type="taxonomic scope" value="Bacteria"/>
</dbReference>
<comment type="caution">
    <text evidence="10">The sequence shown here is derived from an EMBL/GenBank/DDBJ whole genome shotgun (WGS) entry which is preliminary data.</text>
</comment>
<feature type="domain" description="Thiazole synthase ThiG" evidence="9">
    <location>
        <begin position="16"/>
        <end position="260"/>
    </location>
</feature>
<dbReference type="CDD" id="cd04728">
    <property type="entry name" value="ThiG"/>
    <property type="match status" value="1"/>
</dbReference>
<comment type="function">
    <text evidence="1 8">Catalyzes the rearrangement of 1-deoxy-D-xylulose 5-phosphate (DXP) to produce the thiazole phosphate moiety of thiamine. Sulfur is provided by the thiocarboxylate moiety of the carrier protein ThiS. In vitro, sulfur can be provided by H(2)S.</text>
</comment>
<evidence type="ECO:0000256" key="4">
    <source>
        <dbReference type="ARBA" id="ARBA00022679"/>
    </source>
</evidence>
<keyword evidence="8" id="KW-0963">Cytoplasm</keyword>
<feature type="active site" description="Schiff-base intermediate with DXP" evidence="8">
    <location>
        <position position="107"/>
    </location>
</feature>